<evidence type="ECO:0000256" key="2">
    <source>
        <dbReference type="SAM" id="MobiDB-lite"/>
    </source>
</evidence>
<dbReference type="SUPFAM" id="SSF53720">
    <property type="entry name" value="ALDH-like"/>
    <property type="match status" value="1"/>
</dbReference>
<gene>
    <name evidence="4" type="ORF">HDA32_005251</name>
</gene>
<proteinExistence type="predicted"/>
<sequence length="493" mass="51553">MSTYPDTSAQELENTLAAAQGAAREFSALRPRERAAAVRAAADALDAAADELVPVAREESHLPEPRLRGELARTTFQLRLFAELVEDGGYLRASLDTADPEWPPGARPDLRRMMIPLGPVVVFGASNFPFAFSVAGGDTAAALAAGCPVIVKAHPGHPELSTRTARIVAGALAEAGAPKGVFSLIHGEEAGRLAVQDPRVKAGAFTGSLAGGRALGDLAASRPEPIPFYAEMESLNPVFVTERAAAERGDEVAEGYAGSYTMGAGQFCTKPGLLFVPEGSGIEEAVAERVRGLASAQLLNDRVMGGYDSGLERLSGHDAVRTVVPGGTGEAGERSPALLATTVDEVLRHGEELMAECFGPASLLVTYTDEAQLVAAARALRGQLTATVQGTPAEAGEGAVRELLDELRDRAGRVLWNSWPTGVAVTHAMHHGGPYPATSVPLHTSVGTAAIERFMRPVTYQAMPDELLPEALRDANPLGVPRSVNGGAPDRDA</sequence>
<name>A0A852U1Y2_9ACTN</name>
<dbReference type="Pfam" id="PF00171">
    <property type="entry name" value="Aldedh"/>
    <property type="match status" value="1"/>
</dbReference>
<evidence type="ECO:0000313" key="5">
    <source>
        <dbReference type="Proteomes" id="UP000589036"/>
    </source>
</evidence>
<accession>A0A852U1Y2</accession>
<evidence type="ECO:0000259" key="3">
    <source>
        <dbReference type="Pfam" id="PF00171"/>
    </source>
</evidence>
<dbReference type="InterPro" id="IPR050740">
    <property type="entry name" value="Aldehyde_DH_Superfamily"/>
</dbReference>
<dbReference type="Gene3D" id="3.40.605.10">
    <property type="entry name" value="Aldehyde Dehydrogenase, Chain A, domain 1"/>
    <property type="match status" value="1"/>
</dbReference>
<dbReference type="Proteomes" id="UP000589036">
    <property type="component" value="Unassembled WGS sequence"/>
</dbReference>
<dbReference type="CDD" id="cd07129">
    <property type="entry name" value="ALDH_KGSADH"/>
    <property type="match status" value="1"/>
</dbReference>
<dbReference type="Gene3D" id="3.40.309.10">
    <property type="entry name" value="Aldehyde Dehydrogenase, Chain A, domain 2"/>
    <property type="match status" value="1"/>
</dbReference>
<dbReference type="InterPro" id="IPR016162">
    <property type="entry name" value="Ald_DH_N"/>
</dbReference>
<dbReference type="InterPro" id="IPR016163">
    <property type="entry name" value="Ald_DH_C"/>
</dbReference>
<dbReference type="InterPro" id="IPR044151">
    <property type="entry name" value="ALDH_KGSADH"/>
</dbReference>
<dbReference type="AlphaFoldDB" id="A0A852U1Y2"/>
<reference evidence="4 5" key="1">
    <citation type="submission" date="2020-07" db="EMBL/GenBank/DDBJ databases">
        <title>Sequencing the genomes of 1000 actinobacteria strains.</title>
        <authorList>
            <person name="Klenk H.-P."/>
        </authorList>
    </citation>
    <scope>NUCLEOTIDE SEQUENCE [LARGE SCALE GENOMIC DNA]</scope>
    <source>
        <strain evidence="4 5">CXB654</strain>
    </source>
</reference>
<evidence type="ECO:0000256" key="1">
    <source>
        <dbReference type="ARBA" id="ARBA00023002"/>
    </source>
</evidence>
<keyword evidence="1 4" id="KW-0560">Oxidoreductase</keyword>
<protein>
    <submittedName>
        <fullName evidence="4">NADP-dependent aldehyde dehydrogenase</fullName>
        <ecNumber evidence="4">1.2.1.4</ecNumber>
    </submittedName>
</protein>
<dbReference type="EMBL" id="JACCCC010000001">
    <property type="protein sequence ID" value="NYE50131.1"/>
    <property type="molecule type" value="Genomic_DNA"/>
</dbReference>
<evidence type="ECO:0000313" key="4">
    <source>
        <dbReference type="EMBL" id="NYE50131.1"/>
    </source>
</evidence>
<dbReference type="EC" id="1.2.1.4" evidence="4"/>
<dbReference type="PANTHER" id="PTHR43353">
    <property type="entry name" value="SUCCINATE-SEMIALDEHYDE DEHYDROGENASE, MITOCHONDRIAL"/>
    <property type="match status" value="1"/>
</dbReference>
<comment type="caution">
    <text evidence="4">The sequence shown here is derived from an EMBL/GenBank/DDBJ whole genome shotgun (WGS) entry which is preliminary data.</text>
</comment>
<feature type="domain" description="Aldehyde dehydrogenase" evidence="3">
    <location>
        <begin position="3"/>
        <end position="433"/>
    </location>
</feature>
<dbReference type="InterPro" id="IPR015590">
    <property type="entry name" value="Aldehyde_DH_dom"/>
</dbReference>
<dbReference type="GO" id="GO:0033721">
    <property type="term" value="F:aldehyde dehydrogenase (NADP+) activity"/>
    <property type="evidence" value="ECO:0007669"/>
    <property type="project" value="UniProtKB-EC"/>
</dbReference>
<dbReference type="InterPro" id="IPR016161">
    <property type="entry name" value="Ald_DH/histidinol_DH"/>
</dbReference>
<dbReference type="RefSeq" id="WP_179645661.1">
    <property type="nucleotide sequence ID" value="NZ_BAAAYY010000014.1"/>
</dbReference>
<organism evidence="4 5">
    <name type="scientific">Spinactinospora alkalitolerans</name>
    <dbReference type="NCBI Taxonomy" id="687207"/>
    <lineage>
        <taxon>Bacteria</taxon>
        <taxon>Bacillati</taxon>
        <taxon>Actinomycetota</taxon>
        <taxon>Actinomycetes</taxon>
        <taxon>Streptosporangiales</taxon>
        <taxon>Nocardiopsidaceae</taxon>
        <taxon>Spinactinospora</taxon>
    </lineage>
</organism>
<dbReference type="PANTHER" id="PTHR43353:SF3">
    <property type="entry name" value="ALDEHYDE DEHYDROGENASE-RELATED"/>
    <property type="match status" value="1"/>
</dbReference>
<keyword evidence="5" id="KW-1185">Reference proteome</keyword>
<feature type="region of interest" description="Disordered" evidence="2">
    <location>
        <begin position="473"/>
        <end position="493"/>
    </location>
</feature>